<dbReference type="InterPro" id="IPR016039">
    <property type="entry name" value="Thiolase-like"/>
</dbReference>
<protein>
    <submittedName>
        <fullName evidence="4">3-oxoacyl-[acyl-carrier-protein] synthase, KASII</fullName>
        <ecNumber evidence="4">2.3.1.179</ecNumber>
    </submittedName>
</protein>
<comment type="similarity">
    <text evidence="1">Belongs to the thiolase-like superfamily. Beta-ketoacyl-ACP synthases family.</text>
</comment>
<keyword evidence="2 4" id="KW-0808">Transferase</keyword>
<reference evidence="4" key="1">
    <citation type="submission" date="2018-06" db="EMBL/GenBank/DDBJ databases">
        <authorList>
            <person name="Zhirakovskaya E."/>
        </authorList>
    </citation>
    <scope>NUCLEOTIDE SEQUENCE</scope>
</reference>
<dbReference type="GO" id="GO:0005829">
    <property type="term" value="C:cytosol"/>
    <property type="evidence" value="ECO:0007669"/>
    <property type="project" value="TreeGrafter"/>
</dbReference>
<evidence type="ECO:0000256" key="2">
    <source>
        <dbReference type="ARBA" id="ARBA00022679"/>
    </source>
</evidence>
<dbReference type="GO" id="GO:0006633">
    <property type="term" value="P:fatty acid biosynthetic process"/>
    <property type="evidence" value="ECO:0007669"/>
    <property type="project" value="TreeGrafter"/>
</dbReference>
<evidence type="ECO:0000256" key="1">
    <source>
        <dbReference type="ARBA" id="ARBA00008467"/>
    </source>
</evidence>
<evidence type="ECO:0000313" key="4">
    <source>
        <dbReference type="EMBL" id="VAX21369.1"/>
    </source>
</evidence>
<dbReference type="EC" id="2.3.1.179" evidence="4"/>
<dbReference type="AlphaFoldDB" id="A0A3B1BTX9"/>
<dbReference type="PANTHER" id="PTHR11712:SF336">
    <property type="entry name" value="3-OXOACYL-[ACYL-CARRIER-PROTEIN] SYNTHASE, MITOCHONDRIAL"/>
    <property type="match status" value="1"/>
</dbReference>
<name>A0A3B1BTX9_9ZZZZ</name>
<dbReference type="InterPro" id="IPR020841">
    <property type="entry name" value="PKS_Beta-ketoAc_synthase_dom"/>
</dbReference>
<dbReference type="Pfam" id="PF02801">
    <property type="entry name" value="Ketoacyl-synt_C"/>
    <property type="match status" value="1"/>
</dbReference>
<dbReference type="Gene3D" id="3.40.47.10">
    <property type="match status" value="1"/>
</dbReference>
<dbReference type="Pfam" id="PF00109">
    <property type="entry name" value="ketoacyl-synt"/>
    <property type="match status" value="1"/>
</dbReference>
<dbReference type="SUPFAM" id="SSF53901">
    <property type="entry name" value="Thiolase-like"/>
    <property type="match status" value="2"/>
</dbReference>
<sequence>MACSLGGSLATSFGRIKKGECGIGNISRFDTSPFISSIGAELPPGLDLAKYGDHKRVDNLAMLAAREAFLNAGLGPASFDSARAAVCFVGSSGEFLEVEERVARAMKGDMVLAPKSLHDPASATALIARELGLRGSRATVVTACSSGLMAVGQGVEWIRQGMADLVVTGGADLISRMVYSGFHSLKILSKRPCAPFDSGREGITLGEGAGVMILEPESHAKRRGANWDIEIAGHGSSCVSTHMTTPDVSGVAWARPMELALKDAGVAPDEIGYINAHGAATRLSDIAEAMAIKKVFGKAAANIPVSSVKSMIGHCLFAAGSVELVITALALKEGVLPPTINLENPDSQCPLNHIVGAAIETDIDYALCNSFGFGGSSASVALGKRGL</sequence>
<keyword evidence="4" id="KW-0012">Acyltransferase</keyword>
<gene>
    <name evidence="4" type="ORF">MNBD_NITROSPINAE02-2077</name>
</gene>
<feature type="domain" description="Ketosynthase family 3 (KS3)" evidence="3">
    <location>
        <begin position="1"/>
        <end position="384"/>
    </location>
</feature>
<dbReference type="PROSITE" id="PS52004">
    <property type="entry name" value="KS3_2"/>
    <property type="match status" value="1"/>
</dbReference>
<dbReference type="InterPro" id="IPR014031">
    <property type="entry name" value="Ketoacyl_synth_C"/>
</dbReference>
<dbReference type="InterPro" id="IPR014030">
    <property type="entry name" value="Ketoacyl_synth_N"/>
</dbReference>
<dbReference type="SMART" id="SM00825">
    <property type="entry name" value="PKS_KS"/>
    <property type="match status" value="1"/>
</dbReference>
<evidence type="ECO:0000259" key="3">
    <source>
        <dbReference type="PROSITE" id="PS52004"/>
    </source>
</evidence>
<proteinExistence type="inferred from homology"/>
<dbReference type="EMBL" id="UOGE01000066">
    <property type="protein sequence ID" value="VAX21369.1"/>
    <property type="molecule type" value="Genomic_DNA"/>
</dbReference>
<dbReference type="GO" id="GO:0004315">
    <property type="term" value="F:3-oxoacyl-[acyl-carrier-protein] synthase activity"/>
    <property type="evidence" value="ECO:0007669"/>
    <property type="project" value="UniProtKB-EC"/>
</dbReference>
<dbReference type="CDD" id="cd00834">
    <property type="entry name" value="KAS_I_II"/>
    <property type="match status" value="1"/>
</dbReference>
<organism evidence="4">
    <name type="scientific">hydrothermal vent metagenome</name>
    <dbReference type="NCBI Taxonomy" id="652676"/>
    <lineage>
        <taxon>unclassified sequences</taxon>
        <taxon>metagenomes</taxon>
        <taxon>ecological metagenomes</taxon>
    </lineage>
</organism>
<dbReference type="PANTHER" id="PTHR11712">
    <property type="entry name" value="POLYKETIDE SYNTHASE-RELATED"/>
    <property type="match status" value="1"/>
</dbReference>
<accession>A0A3B1BTX9</accession>
<dbReference type="InterPro" id="IPR000794">
    <property type="entry name" value="Beta-ketoacyl_synthase"/>
</dbReference>